<evidence type="ECO:0000259" key="4">
    <source>
        <dbReference type="PROSITE" id="PS50064"/>
    </source>
</evidence>
<dbReference type="Gene3D" id="3.30.1740.10">
    <property type="entry name" value="Zinc finger, PARP-type"/>
    <property type="match status" value="1"/>
</dbReference>
<evidence type="ECO:0000256" key="3">
    <source>
        <dbReference type="ARBA" id="ARBA00022833"/>
    </source>
</evidence>
<evidence type="ECO:0000256" key="1">
    <source>
        <dbReference type="ARBA" id="ARBA00022723"/>
    </source>
</evidence>
<keyword evidence="6" id="KW-1185">Reference proteome</keyword>
<dbReference type="PROSITE" id="PS50064">
    <property type="entry name" value="ZF_PARP_2"/>
    <property type="match status" value="1"/>
</dbReference>
<evidence type="ECO:0000313" key="5">
    <source>
        <dbReference type="EMBL" id="BBI30309.1"/>
    </source>
</evidence>
<dbReference type="Proteomes" id="UP001161669">
    <property type="component" value="Segment"/>
</dbReference>
<dbReference type="EMBL" id="AP018495">
    <property type="protein sequence ID" value="BBI30309.1"/>
    <property type="molecule type" value="Genomic_DNA"/>
</dbReference>
<dbReference type="InterPro" id="IPR036957">
    <property type="entry name" value="Znf_PARP_sf"/>
</dbReference>
<proteinExistence type="predicted"/>
<dbReference type="SMART" id="SM01336">
    <property type="entry name" value="zf-PARP"/>
    <property type="match status" value="1"/>
</dbReference>
<protein>
    <submittedName>
        <fullName evidence="5">Zf-PARP domain-containing protein</fullName>
    </submittedName>
</protein>
<reference evidence="6" key="1">
    <citation type="journal article" date="2019" name="J. Virol.">
        <title>Medusavirus, a novel large DNA virus discovered from hot spring water.</title>
        <authorList>
            <person name="Yoshikawa G."/>
            <person name="Blanc-Mathieu R."/>
            <person name="Song C."/>
            <person name="Kayama Y."/>
            <person name="Mochizuki T."/>
            <person name="Murata K."/>
            <person name="Ogata H."/>
            <person name="Takemura M."/>
        </authorList>
    </citation>
    <scope>NUCLEOTIDE SEQUENCE [LARGE SCALE GENOMIC DNA]</scope>
</reference>
<dbReference type="InterPro" id="IPR001510">
    <property type="entry name" value="Znf_PARP"/>
</dbReference>
<evidence type="ECO:0000313" key="6">
    <source>
        <dbReference type="Proteomes" id="UP001161669"/>
    </source>
</evidence>
<name>A0A3T1CWW9_9VIRU</name>
<accession>A0A3T1CWW9</accession>
<feature type="domain" description="PARP-type" evidence="4">
    <location>
        <begin position="2"/>
        <end position="80"/>
    </location>
</feature>
<dbReference type="SUPFAM" id="SSF57716">
    <property type="entry name" value="Glucocorticoid receptor-like (DNA-binding domain)"/>
    <property type="match status" value="1"/>
</dbReference>
<dbReference type="GO" id="GO:0008270">
    <property type="term" value="F:zinc ion binding"/>
    <property type="evidence" value="ECO:0007669"/>
    <property type="project" value="UniProtKB-KW"/>
</dbReference>
<keyword evidence="3" id="KW-0862">Zinc</keyword>
<dbReference type="GO" id="GO:0003677">
    <property type="term" value="F:DNA binding"/>
    <property type="evidence" value="ECO:0007669"/>
    <property type="project" value="InterPro"/>
</dbReference>
<sequence length="224" mass="24921">MYRIESAKSGRGKCHHKKCELSIDKDTLRLGKQYKMRGSSGRTAYSWFHLDCATIFKKDIDAPTSLDGHAELSETDRDIVIAWFEGLPRAERDSASVPAGEAAWTCPSCGRGFGAATTPRVYAMHSSEGCGHCGAVQSHWIDEDAADDDFKRKCTSLSCDRSDCRKSVIKRLERVSETETGEKTDCFECGRRVFIGYQIKEVPAASKPRRRKLMEILGVGSDVQ</sequence>
<keyword evidence="1" id="KW-0479">Metal-binding</keyword>
<keyword evidence="2" id="KW-0863">Zinc-finger</keyword>
<organism evidence="5 6">
    <name type="scientific">Acanthamoeba castellanii medusavirus J1</name>
    <dbReference type="NCBI Taxonomy" id="3114988"/>
    <lineage>
        <taxon>Viruses</taxon>
        <taxon>Varidnaviria</taxon>
        <taxon>Bamfordvirae</taxon>
        <taxon>Nucleocytoviricota</taxon>
        <taxon>Megaviricetes</taxon>
        <taxon>Mamonoviridae</taxon>
        <taxon>Medusavirus</taxon>
        <taxon>Medusavirus medusae</taxon>
    </lineage>
</organism>
<evidence type="ECO:0000256" key="2">
    <source>
        <dbReference type="ARBA" id="ARBA00022771"/>
    </source>
</evidence>
<dbReference type="KEGG" id="vg:80540661"/>
<dbReference type="Pfam" id="PF00645">
    <property type="entry name" value="zf-PARP"/>
    <property type="match status" value="1"/>
</dbReference>